<accession>A0ABX5SN01</accession>
<dbReference type="EMBL" id="CP037939">
    <property type="protein sequence ID" value="QBR47873.1"/>
    <property type="molecule type" value="Genomic_DNA"/>
</dbReference>
<sequence>MSKKNKIKDPIDHYFRSNSIQVINIFESKINNDVVIKVKVDERYVKYINRWKINSLDDQKIRTKRISVIHEFAYFSFAVSKKDIEKVYEELKLFVIYQNTNHSLETQIITNYTNLATKKINKYGNISVFPDENIQALLGNVRILKFGLSKDSSDYFIKVNLNKNIVAQIINWKLVSNNDSLEDVLLVTRKMVTVGNQVQITLSFPVTKIIKTTQYWKLRLITQNESGQESVTIITQSNLITKLKLLPDGYRYAVSDHNHVMYPTILSNMDFAIQTRITTLYEMSKYVKKAWLTYFSIIIFLPFIRLLNIWVFYEKNANSAHENAWITFKKMRKLYPNRRIYYIINSEAKKSINLNNDNIVLLGTWKYYVILYLAKVLLSSETRYHVLGDAQFHRSMLSNKLSKKVHVFLQHGMNGIKKVPMFHYGHGQIDFLIAASNWEKDVITHKWHYPEKQVFVTGLPRWDDLNIQNLEKGVITFMPTWQSNLADLSHKSFERTSFFKSYSGLFLDENFINVVQNDNLEVNIVMHPKFEQYKALFQKFKFLNIHVSADLNYLLSRSEILITDYSSVAWDALYLNRKVVFFQPEIRQEEDNMSIFNEIGTVATDKNDLISAIIKKRNVNFENYDAFFEPKTDYNTVRVINTLVENEKLFKLHFFTYLHRKLIKRLKK</sequence>
<reference evidence="2 3" key="1">
    <citation type="submission" date="2019-03" db="EMBL/GenBank/DDBJ databases">
        <title>Complete Genome Sequence of Leuconostoc kimchii strain NKJ218 Isolated from Homemade Kimchi.</title>
        <authorList>
            <person name="Jung J.Y."/>
            <person name="Jin H.M."/>
            <person name="Jung J.-W."/>
            <person name="Lee S.-Y."/>
            <person name="Ryu B.-G."/>
            <person name="Han S.-S."/>
            <person name="Kang H.K."/>
            <person name="Choi H.W."/>
            <person name="Chung E.J."/>
            <person name="Choi K.-M."/>
        </authorList>
    </citation>
    <scope>NUCLEOTIDE SEQUENCE [LARGE SCALE GENOMIC DNA]</scope>
    <source>
        <strain evidence="2 3">NKJ218</strain>
    </source>
</reference>
<keyword evidence="1" id="KW-1133">Transmembrane helix</keyword>
<protein>
    <submittedName>
        <fullName evidence="2">Uncharacterized protein</fullName>
    </submittedName>
</protein>
<dbReference type="InterPro" id="IPR007554">
    <property type="entry name" value="Glycerophosphate_synth"/>
</dbReference>
<dbReference type="Gene3D" id="3.40.50.11820">
    <property type="match status" value="1"/>
</dbReference>
<dbReference type="SUPFAM" id="SSF53756">
    <property type="entry name" value="UDP-Glycosyltransferase/glycogen phosphorylase"/>
    <property type="match status" value="1"/>
</dbReference>
<evidence type="ECO:0000313" key="3">
    <source>
        <dbReference type="Proteomes" id="UP000295756"/>
    </source>
</evidence>
<gene>
    <name evidence="2" type="ORF">EW139_06945</name>
</gene>
<name>A0ABX5SN01_9LACO</name>
<evidence type="ECO:0000313" key="2">
    <source>
        <dbReference type="EMBL" id="QBR47873.1"/>
    </source>
</evidence>
<dbReference type="RefSeq" id="WP_134833589.1">
    <property type="nucleotide sequence ID" value="NZ_CP037939.1"/>
</dbReference>
<keyword evidence="3" id="KW-1185">Reference proteome</keyword>
<feature type="transmembrane region" description="Helical" evidence="1">
    <location>
        <begin position="291"/>
        <end position="313"/>
    </location>
</feature>
<proteinExistence type="predicted"/>
<dbReference type="Proteomes" id="UP000295756">
    <property type="component" value="Chromosome"/>
</dbReference>
<keyword evidence="1" id="KW-0812">Transmembrane</keyword>
<organism evidence="2 3">
    <name type="scientific">Leuconostoc kimchii</name>
    <dbReference type="NCBI Taxonomy" id="136609"/>
    <lineage>
        <taxon>Bacteria</taxon>
        <taxon>Bacillati</taxon>
        <taxon>Bacillota</taxon>
        <taxon>Bacilli</taxon>
        <taxon>Lactobacillales</taxon>
        <taxon>Lactobacillaceae</taxon>
        <taxon>Leuconostoc</taxon>
    </lineage>
</organism>
<dbReference type="Pfam" id="PF04464">
    <property type="entry name" value="Glyphos_transf"/>
    <property type="match status" value="1"/>
</dbReference>
<keyword evidence="1" id="KW-0472">Membrane</keyword>
<evidence type="ECO:0000256" key="1">
    <source>
        <dbReference type="SAM" id="Phobius"/>
    </source>
</evidence>
<dbReference type="InterPro" id="IPR043149">
    <property type="entry name" value="TagF_N"/>
</dbReference>